<dbReference type="InterPro" id="IPR007627">
    <property type="entry name" value="RNA_pol_sigma70_r2"/>
</dbReference>
<gene>
    <name evidence="6" type="ORF">QF092_11390</name>
</gene>
<dbReference type="PRINTS" id="PR00046">
    <property type="entry name" value="SIGMA70FCT"/>
</dbReference>
<dbReference type="PANTHER" id="PTHR30385:SF7">
    <property type="entry name" value="RNA POLYMERASE SIGMA FACTOR FLIA"/>
    <property type="match status" value="1"/>
</dbReference>
<evidence type="ECO:0000256" key="1">
    <source>
        <dbReference type="ARBA" id="ARBA00023015"/>
    </source>
</evidence>
<evidence type="ECO:0000313" key="6">
    <source>
        <dbReference type="EMBL" id="WGV14888.1"/>
    </source>
</evidence>
<dbReference type="NCBIfam" id="NF005413">
    <property type="entry name" value="PRK06986.1"/>
    <property type="match status" value="1"/>
</dbReference>
<protein>
    <submittedName>
        <fullName evidence="6">FliA/WhiG family RNA polymerase sigma factor</fullName>
    </submittedName>
</protein>
<organism evidence="6 7">
    <name type="scientific">Fuscovulum ytuae</name>
    <dbReference type="NCBI Taxonomy" id="3042299"/>
    <lineage>
        <taxon>Bacteria</taxon>
        <taxon>Pseudomonadati</taxon>
        <taxon>Pseudomonadota</taxon>
        <taxon>Alphaproteobacteria</taxon>
        <taxon>Rhodobacterales</taxon>
        <taxon>Paracoccaceae</taxon>
        <taxon>Fuscovulum</taxon>
    </lineage>
</organism>
<dbReference type="CDD" id="cd06171">
    <property type="entry name" value="Sigma70_r4"/>
    <property type="match status" value="1"/>
</dbReference>
<dbReference type="Pfam" id="PF04545">
    <property type="entry name" value="Sigma70_r4"/>
    <property type="match status" value="1"/>
</dbReference>
<sequence>MMLAKRYAEQDGPSPEKLVRSHMDLVRKIAWHMHGRVGRMAEVEDMLQVGYMGLVDAAQRYTPRQGASFAAYAAIRIRGSIIDYLRASSSLCRATIVMQQRMRASMQKLEQTLLRTPEKHEIAADMGITVGELEDWEAQFGASQIKSLDEVYTDHSMLFRDGGHSVEDKMQHDQMRQMLRRALGELPEREALVLQLYFVEELNVYEIAEILGVTTGRVSQIKKAAVGRLRESIVKMEGDAD</sequence>
<dbReference type="InterPro" id="IPR013324">
    <property type="entry name" value="RNA_pol_sigma_r3/r4-like"/>
</dbReference>
<dbReference type="NCBIfam" id="TIGR02479">
    <property type="entry name" value="FliA_WhiG"/>
    <property type="match status" value="1"/>
</dbReference>
<dbReference type="Gene3D" id="1.10.1740.10">
    <property type="match status" value="1"/>
</dbReference>
<name>A0ABY8Q236_9RHOB</name>
<dbReference type="InterPro" id="IPR000943">
    <property type="entry name" value="RNA_pol_sigma70"/>
</dbReference>
<dbReference type="Gene3D" id="1.20.140.160">
    <property type="match status" value="1"/>
</dbReference>
<evidence type="ECO:0000256" key="3">
    <source>
        <dbReference type="ARBA" id="ARBA00023125"/>
    </source>
</evidence>
<evidence type="ECO:0000259" key="5">
    <source>
        <dbReference type="PROSITE" id="PS00715"/>
    </source>
</evidence>
<keyword evidence="7" id="KW-1185">Reference proteome</keyword>
<dbReference type="EMBL" id="CP124535">
    <property type="protein sequence ID" value="WGV14888.1"/>
    <property type="molecule type" value="Genomic_DNA"/>
</dbReference>
<feature type="domain" description="RNA polymerase sigma-70" evidence="5">
    <location>
        <begin position="45"/>
        <end position="58"/>
    </location>
</feature>
<accession>A0ABY8Q236</accession>
<keyword evidence="1" id="KW-0805">Transcription regulation</keyword>
<reference evidence="6 7" key="1">
    <citation type="submission" date="2023-04" db="EMBL/GenBank/DDBJ databases">
        <title>YMD61, complete Genome.</title>
        <authorList>
            <person name="Zhang J."/>
        </authorList>
    </citation>
    <scope>NUCLEOTIDE SEQUENCE [LARGE SCALE GENOMIC DNA]</scope>
    <source>
        <strain evidence="6 7">YMD61</strain>
    </source>
</reference>
<dbReference type="NCBIfam" id="TIGR02937">
    <property type="entry name" value="sigma70-ECF"/>
    <property type="match status" value="1"/>
</dbReference>
<evidence type="ECO:0000256" key="2">
    <source>
        <dbReference type="ARBA" id="ARBA00023082"/>
    </source>
</evidence>
<proteinExistence type="predicted"/>
<dbReference type="PROSITE" id="PS00715">
    <property type="entry name" value="SIGMA70_1"/>
    <property type="match status" value="1"/>
</dbReference>
<keyword evidence="4" id="KW-0804">Transcription</keyword>
<dbReference type="RefSeq" id="WP_281464019.1">
    <property type="nucleotide sequence ID" value="NZ_CP124535.1"/>
</dbReference>
<dbReference type="SUPFAM" id="SSF88946">
    <property type="entry name" value="Sigma2 domain of RNA polymerase sigma factors"/>
    <property type="match status" value="1"/>
</dbReference>
<evidence type="ECO:0000256" key="4">
    <source>
        <dbReference type="ARBA" id="ARBA00023163"/>
    </source>
</evidence>
<dbReference type="PANTHER" id="PTHR30385">
    <property type="entry name" value="SIGMA FACTOR F FLAGELLAR"/>
    <property type="match status" value="1"/>
</dbReference>
<dbReference type="InterPro" id="IPR012845">
    <property type="entry name" value="RNA_pol_sigma_FliA_WhiG"/>
</dbReference>
<dbReference type="InterPro" id="IPR014284">
    <property type="entry name" value="RNA_pol_sigma-70_dom"/>
</dbReference>
<keyword evidence="2" id="KW-0731">Sigma factor</keyword>
<dbReference type="SUPFAM" id="SSF88659">
    <property type="entry name" value="Sigma3 and sigma4 domains of RNA polymerase sigma factors"/>
    <property type="match status" value="2"/>
</dbReference>
<keyword evidence="3" id="KW-0238">DNA-binding</keyword>
<dbReference type="InterPro" id="IPR007630">
    <property type="entry name" value="RNA_pol_sigma70_r4"/>
</dbReference>
<evidence type="ECO:0000313" key="7">
    <source>
        <dbReference type="Proteomes" id="UP001230978"/>
    </source>
</evidence>
<dbReference type="Proteomes" id="UP001230978">
    <property type="component" value="Chromosome"/>
</dbReference>
<dbReference type="InterPro" id="IPR013325">
    <property type="entry name" value="RNA_pol_sigma_r2"/>
</dbReference>
<dbReference type="Pfam" id="PF04542">
    <property type="entry name" value="Sigma70_r2"/>
    <property type="match status" value="1"/>
</dbReference>